<dbReference type="SUPFAM" id="SSF50249">
    <property type="entry name" value="Nucleic acid-binding proteins"/>
    <property type="match status" value="1"/>
</dbReference>
<reference evidence="2 3" key="1">
    <citation type="journal article" date="2020" name="IScience">
        <title>Genome Sequencing of the Endangered Kingdonia uniflora (Circaeasteraceae, Ranunculales) Reveals Potential Mechanisms of Evolutionary Specialization.</title>
        <authorList>
            <person name="Sun Y."/>
            <person name="Deng T."/>
            <person name="Zhang A."/>
            <person name="Moore M.J."/>
            <person name="Landis J.B."/>
            <person name="Lin N."/>
            <person name="Zhang H."/>
            <person name="Zhang X."/>
            <person name="Huang J."/>
            <person name="Zhang X."/>
            <person name="Sun H."/>
            <person name="Wang H."/>
        </authorList>
    </citation>
    <scope>NUCLEOTIDE SEQUENCE [LARGE SCALE GENOMIC DNA]</scope>
    <source>
        <strain evidence="2">TB1705</strain>
        <tissue evidence="2">Leaf</tissue>
    </source>
</reference>
<dbReference type="Gene3D" id="2.40.50.140">
    <property type="entry name" value="Nucleic acid-binding proteins"/>
    <property type="match status" value="1"/>
</dbReference>
<dbReference type="InterPro" id="IPR003871">
    <property type="entry name" value="RFA1B/D_OB_1st"/>
</dbReference>
<evidence type="ECO:0000259" key="1">
    <source>
        <dbReference type="Pfam" id="PF02721"/>
    </source>
</evidence>
<feature type="domain" description="Replication protein A 70 kDa DNA-binding subunit B/D first OB fold" evidence="1">
    <location>
        <begin position="6"/>
        <end position="83"/>
    </location>
</feature>
<protein>
    <recommendedName>
        <fullName evidence="1">Replication protein A 70 kDa DNA-binding subunit B/D first OB fold domain-containing protein</fullName>
    </recommendedName>
</protein>
<dbReference type="Pfam" id="PF02721">
    <property type="entry name" value="DUF223"/>
    <property type="match status" value="1"/>
</dbReference>
<proteinExistence type="predicted"/>
<dbReference type="EMBL" id="JACGCM010002205">
    <property type="protein sequence ID" value="KAF6143482.1"/>
    <property type="molecule type" value="Genomic_DNA"/>
</dbReference>
<organism evidence="2 3">
    <name type="scientific">Kingdonia uniflora</name>
    <dbReference type="NCBI Taxonomy" id="39325"/>
    <lineage>
        <taxon>Eukaryota</taxon>
        <taxon>Viridiplantae</taxon>
        <taxon>Streptophyta</taxon>
        <taxon>Embryophyta</taxon>
        <taxon>Tracheophyta</taxon>
        <taxon>Spermatophyta</taxon>
        <taxon>Magnoliopsida</taxon>
        <taxon>Ranunculales</taxon>
        <taxon>Circaeasteraceae</taxon>
        <taxon>Kingdonia</taxon>
    </lineage>
</organism>
<dbReference type="Proteomes" id="UP000541444">
    <property type="component" value="Unassembled WGS sequence"/>
</dbReference>
<accession>A0A7J7LLQ7</accession>
<evidence type="ECO:0000313" key="2">
    <source>
        <dbReference type="EMBL" id="KAF6143482.1"/>
    </source>
</evidence>
<comment type="caution">
    <text evidence="2">The sequence shown here is derived from an EMBL/GenBank/DDBJ whole genome shotgun (WGS) entry which is preliminary data.</text>
</comment>
<dbReference type="OrthoDB" id="1931061at2759"/>
<dbReference type="PANTHER" id="PTHR47165:SF4">
    <property type="entry name" value="OS03G0429900 PROTEIN"/>
    <property type="match status" value="1"/>
</dbReference>
<keyword evidence="3" id="KW-1185">Reference proteome</keyword>
<sequence length="117" mass="13447">MWTAKNFATCDVRSLDMLLIGEHGDQIHAVVPKEVIHQFTKQLHEGELIRVEKFNVSTNNATYRPVAEGELKIYFSIDTVVKKLENQDVSIPMHKFSFVDFSDIPTRCHKPKYLTGN</sequence>
<dbReference type="PANTHER" id="PTHR47165">
    <property type="entry name" value="OS03G0429900 PROTEIN"/>
    <property type="match status" value="1"/>
</dbReference>
<gene>
    <name evidence="2" type="ORF">GIB67_029651</name>
</gene>
<name>A0A7J7LLQ7_9MAGN</name>
<dbReference type="InterPro" id="IPR012340">
    <property type="entry name" value="NA-bd_OB-fold"/>
</dbReference>
<dbReference type="AlphaFoldDB" id="A0A7J7LLQ7"/>
<evidence type="ECO:0000313" key="3">
    <source>
        <dbReference type="Proteomes" id="UP000541444"/>
    </source>
</evidence>
<dbReference type="CDD" id="cd04480">
    <property type="entry name" value="RPA1_DBD_A_like"/>
    <property type="match status" value="1"/>
</dbReference>